<proteinExistence type="predicted"/>
<comment type="caution">
    <text evidence="3">The sequence shown here is derived from an EMBL/GenBank/DDBJ whole genome shotgun (WGS) entry which is preliminary data.</text>
</comment>
<dbReference type="Pfam" id="PF01531">
    <property type="entry name" value="Glyco_transf_11"/>
    <property type="match status" value="1"/>
</dbReference>
<dbReference type="GO" id="GO:0005975">
    <property type="term" value="P:carbohydrate metabolic process"/>
    <property type="evidence" value="ECO:0007669"/>
    <property type="project" value="InterPro"/>
</dbReference>
<dbReference type="GO" id="GO:0016020">
    <property type="term" value="C:membrane"/>
    <property type="evidence" value="ECO:0007669"/>
    <property type="project" value="InterPro"/>
</dbReference>
<keyword evidence="2" id="KW-0808">Transferase</keyword>
<sequence>MITFSKLGRKGNIGNQLFQIASVIGIAKTNNHEFAFPSWKFAAYFENDLPVLKEDNFNPFYEKHYHYEPIQFDAKNYDLEGWFQSEKYFGDRATIKEYFKFKEELVSEIRQQFQSYFDKKTILISIRRGDFVNHKDYFQLPINFYLNALLDHFPNYKDCSILVLSDDINYCKYHFSSLENVFFGDSLNAVEQLILASLCDDFIISNSTFSWWCAWLGEKKDSKIIRPLHNFSEEKRHTFDDKDYFPDRWIAYDFANKKVNLSNVALVLKKPDALLESYVKHYFNFLNQNNFEDYKDKLDASSRFIFINNCVPSPVAINQIATSTRYSIFYRRGSWLKISKVLDKATFTNQFDFGIFARLLGKKELITNELLMICTENEKHSFKNILQNVSKITNNNERDFDVNYCFSGKIISFFEFRFYLITKIEKWIRSVKKDIKKRINYKKK</sequence>
<evidence type="ECO:0000256" key="2">
    <source>
        <dbReference type="ARBA" id="ARBA00022679"/>
    </source>
</evidence>
<dbReference type="OrthoDB" id="9794601at2"/>
<protein>
    <recommendedName>
        <fullName evidence="5">Glycosyl transferase family 11</fullName>
    </recommendedName>
</protein>
<evidence type="ECO:0008006" key="5">
    <source>
        <dbReference type="Google" id="ProtNLM"/>
    </source>
</evidence>
<dbReference type="PANTHER" id="PTHR11927:SF9">
    <property type="entry name" value="L-FUCOSYLTRANSFERASE"/>
    <property type="match status" value="1"/>
</dbReference>
<dbReference type="eggNOG" id="ENOG502ZC3Y">
    <property type="taxonomic scope" value="Bacteria"/>
</dbReference>
<evidence type="ECO:0000313" key="4">
    <source>
        <dbReference type="Proteomes" id="UP000029554"/>
    </source>
</evidence>
<dbReference type="EMBL" id="JRHH01000003">
    <property type="protein sequence ID" value="KGD68146.1"/>
    <property type="molecule type" value="Genomic_DNA"/>
</dbReference>
<keyword evidence="1" id="KW-0328">Glycosyltransferase</keyword>
<dbReference type="RefSeq" id="WP_035125773.1">
    <property type="nucleotide sequence ID" value="NZ_JRHH01000003.1"/>
</dbReference>
<dbReference type="PANTHER" id="PTHR11927">
    <property type="entry name" value="GALACTOSIDE 2-L-FUCOSYLTRANSFERASE"/>
    <property type="match status" value="1"/>
</dbReference>
<dbReference type="Proteomes" id="UP000029554">
    <property type="component" value="Unassembled WGS sequence"/>
</dbReference>
<gene>
    <name evidence="3" type="ORF">LG45_07575</name>
</gene>
<dbReference type="AlphaFoldDB" id="A0A095SU21"/>
<dbReference type="InterPro" id="IPR002516">
    <property type="entry name" value="Glyco_trans_11"/>
</dbReference>
<dbReference type="CDD" id="cd11301">
    <property type="entry name" value="Fut1_Fut2_like"/>
    <property type="match status" value="1"/>
</dbReference>
<evidence type="ECO:0000313" key="3">
    <source>
        <dbReference type="EMBL" id="KGD68146.1"/>
    </source>
</evidence>
<keyword evidence="4" id="KW-1185">Reference proteome</keyword>
<dbReference type="GO" id="GO:0008107">
    <property type="term" value="F:galactoside 2-alpha-L-fucosyltransferase activity"/>
    <property type="evidence" value="ECO:0007669"/>
    <property type="project" value="InterPro"/>
</dbReference>
<dbReference type="STRING" id="1453498.LG45_07575"/>
<name>A0A095SU21_9FLAO</name>
<reference evidence="3 4" key="1">
    <citation type="submission" date="2014-09" db="EMBL/GenBank/DDBJ databases">
        <title>Whole Genome Shotgun of Flavobacterium aquatile LMG 4008.</title>
        <authorList>
            <person name="Gale A.N."/>
            <person name="Pipes S.E."/>
            <person name="Newman J.D."/>
        </authorList>
    </citation>
    <scope>NUCLEOTIDE SEQUENCE [LARGE SCALE GENOMIC DNA]</scope>
    <source>
        <strain evidence="3 4">LMG 4008</strain>
    </source>
</reference>
<organism evidence="3 4">
    <name type="scientific">Flavobacterium aquatile LMG 4008 = ATCC 11947</name>
    <dbReference type="NCBI Taxonomy" id="1453498"/>
    <lineage>
        <taxon>Bacteria</taxon>
        <taxon>Pseudomonadati</taxon>
        <taxon>Bacteroidota</taxon>
        <taxon>Flavobacteriia</taxon>
        <taxon>Flavobacteriales</taxon>
        <taxon>Flavobacteriaceae</taxon>
        <taxon>Flavobacterium</taxon>
    </lineage>
</organism>
<accession>A0A095SU21</accession>
<evidence type="ECO:0000256" key="1">
    <source>
        <dbReference type="ARBA" id="ARBA00022676"/>
    </source>
</evidence>